<evidence type="ECO:0008006" key="4">
    <source>
        <dbReference type="Google" id="ProtNLM"/>
    </source>
</evidence>
<keyword evidence="1" id="KW-0472">Membrane</keyword>
<keyword evidence="1" id="KW-0812">Transmembrane</keyword>
<evidence type="ECO:0000256" key="1">
    <source>
        <dbReference type="SAM" id="Phobius"/>
    </source>
</evidence>
<reference evidence="2 3" key="1">
    <citation type="submission" date="2023-08" db="EMBL/GenBank/DDBJ databases">
        <title>Draft genome sequence of Algoriphagus confluentis.</title>
        <authorList>
            <person name="Takatani N."/>
            <person name="Hosokawa M."/>
            <person name="Sawabe T."/>
        </authorList>
    </citation>
    <scope>NUCLEOTIDE SEQUENCE [LARGE SCALE GENOMIC DNA]</scope>
    <source>
        <strain evidence="2 3">NBRC 111222</strain>
    </source>
</reference>
<keyword evidence="3" id="KW-1185">Reference proteome</keyword>
<comment type="caution">
    <text evidence="2">The sequence shown here is derived from an EMBL/GenBank/DDBJ whole genome shotgun (WGS) entry which is preliminary data.</text>
</comment>
<dbReference type="EMBL" id="BTPD01000002">
    <property type="protein sequence ID" value="GMQ27907.1"/>
    <property type="molecule type" value="Genomic_DNA"/>
</dbReference>
<proteinExistence type="predicted"/>
<sequence>MPDTKKSSRRISSRKLSNLKVVVLCILAATTFWILNALNKDNYTTIVDYPIAWEYDTERFFPVKPLPKSIQIQITGNGWDLLRKYFNLNEPPYPIPLANPAEKNFLLTSDLKRSLGEFLTPTQLIGLLEDSISYQIDRIETIALIPKLDSASYTLAKNAIIEGDISFEPQSITVKGPSSVLALYEGFFPVQLDRRNLDENFSQVVELSLEKSLAEFVELKIQEIQVSFVVVNFLEGNKRLKIKKINFPRTVSLQDEEITPVMTYLVDERFVDELKELEFEAILDYSKRNRSDSTLDIQVSPSPKFIKEIKVNPEQIRLKYGQ</sequence>
<feature type="transmembrane region" description="Helical" evidence="1">
    <location>
        <begin position="21"/>
        <end position="38"/>
    </location>
</feature>
<gene>
    <name evidence="2" type="ORF">Aconfl_05500</name>
</gene>
<dbReference type="RefSeq" id="WP_338222712.1">
    <property type="nucleotide sequence ID" value="NZ_BTPD01000002.1"/>
</dbReference>
<protein>
    <recommendedName>
        <fullName evidence="4">YbbR-like domain-containing protein</fullName>
    </recommendedName>
</protein>
<dbReference type="Proteomes" id="UP001338309">
    <property type="component" value="Unassembled WGS sequence"/>
</dbReference>
<keyword evidence="1" id="KW-1133">Transmembrane helix</keyword>
<name>A0ABQ6PM25_9BACT</name>
<evidence type="ECO:0000313" key="2">
    <source>
        <dbReference type="EMBL" id="GMQ27907.1"/>
    </source>
</evidence>
<dbReference type="Gene3D" id="2.170.120.40">
    <property type="entry name" value="YbbR-like domain"/>
    <property type="match status" value="1"/>
</dbReference>
<accession>A0ABQ6PM25</accession>
<evidence type="ECO:0000313" key="3">
    <source>
        <dbReference type="Proteomes" id="UP001338309"/>
    </source>
</evidence>
<organism evidence="2 3">
    <name type="scientific">Algoriphagus confluentis</name>
    <dbReference type="NCBI Taxonomy" id="1697556"/>
    <lineage>
        <taxon>Bacteria</taxon>
        <taxon>Pseudomonadati</taxon>
        <taxon>Bacteroidota</taxon>
        <taxon>Cytophagia</taxon>
        <taxon>Cytophagales</taxon>
        <taxon>Cyclobacteriaceae</taxon>
        <taxon>Algoriphagus</taxon>
    </lineage>
</organism>